<organism evidence="3 4">
    <name type="scientific">Phytophthora nicotianae P10297</name>
    <dbReference type="NCBI Taxonomy" id="1317064"/>
    <lineage>
        <taxon>Eukaryota</taxon>
        <taxon>Sar</taxon>
        <taxon>Stramenopiles</taxon>
        <taxon>Oomycota</taxon>
        <taxon>Peronosporomycetes</taxon>
        <taxon>Peronosporales</taxon>
        <taxon>Peronosporaceae</taxon>
        <taxon>Phytophthora</taxon>
    </lineage>
</organism>
<evidence type="ECO:0000313" key="3">
    <source>
        <dbReference type="EMBL" id="ETP54377.1"/>
    </source>
</evidence>
<comment type="caution">
    <text evidence="3">The sequence shown here is derived from an EMBL/GenBank/DDBJ whole genome shotgun (WGS) entry which is preliminary data.</text>
</comment>
<feature type="region of interest" description="Disordered" evidence="1">
    <location>
        <begin position="1"/>
        <end position="56"/>
    </location>
</feature>
<dbReference type="Proteomes" id="UP000018948">
    <property type="component" value="Unassembled WGS sequence"/>
</dbReference>
<gene>
    <name evidence="3" type="ORF">F442_00882</name>
</gene>
<evidence type="ECO:0000256" key="1">
    <source>
        <dbReference type="SAM" id="MobiDB-lite"/>
    </source>
</evidence>
<dbReference type="OrthoDB" id="127014at2759"/>
<dbReference type="InterPro" id="IPR029526">
    <property type="entry name" value="PGBD"/>
</dbReference>
<proteinExistence type="predicted"/>
<dbReference type="Pfam" id="PF13843">
    <property type="entry name" value="DDE_Tnp_1_7"/>
    <property type="match status" value="2"/>
</dbReference>
<accession>W3A437</accession>
<name>W3A437_PHYNI</name>
<evidence type="ECO:0000259" key="2">
    <source>
        <dbReference type="Pfam" id="PF13843"/>
    </source>
</evidence>
<reference evidence="3 4" key="1">
    <citation type="submission" date="2013-11" db="EMBL/GenBank/DDBJ databases">
        <title>The Genome Sequence of Phytophthora parasitica P10297.</title>
        <authorList>
            <consortium name="The Broad Institute Genomics Platform"/>
            <person name="Russ C."/>
            <person name="Tyler B."/>
            <person name="Panabieres F."/>
            <person name="Shan W."/>
            <person name="Tripathy S."/>
            <person name="Grunwald N."/>
            <person name="Machado M."/>
            <person name="Johnson C.S."/>
            <person name="Walker B."/>
            <person name="Young S.K."/>
            <person name="Zeng Q."/>
            <person name="Gargeya S."/>
            <person name="Fitzgerald M."/>
            <person name="Haas B."/>
            <person name="Abouelleil A."/>
            <person name="Allen A.W."/>
            <person name="Alvarado L."/>
            <person name="Arachchi H.M."/>
            <person name="Berlin A.M."/>
            <person name="Chapman S.B."/>
            <person name="Gainer-Dewar J."/>
            <person name="Goldberg J."/>
            <person name="Griggs A."/>
            <person name="Gujja S."/>
            <person name="Hansen M."/>
            <person name="Howarth C."/>
            <person name="Imamovic A."/>
            <person name="Ireland A."/>
            <person name="Larimer J."/>
            <person name="McCowan C."/>
            <person name="Murphy C."/>
            <person name="Pearson M."/>
            <person name="Poon T.W."/>
            <person name="Priest M."/>
            <person name="Roberts A."/>
            <person name="Saif S."/>
            <person name="Shea T."/>
            <person name="Sisk P."/>
            <person name="Sykes S."/>
            <person name="Wortman J."/>
            <person name="Nusbaum C."/>
            <person name="Birren B."/>
        </authorList>
    </citation>
    <scope>NUCLEOTIDE SEQUENCE [LARGE SCALE GENOMIC DNA]</scope>
    <source>
        <strain evidence="3 4">P10297</strain>
    </source>
</reference>
<feature type="domain" description="PiggyBac transposable element-derived protein" evidence="2">
    <location>
        <begin position="94"/>
        <end position="181"/>
    </location>
</feature>
<dbReference type="EMBL" id="ANIY01000172">
    <property type="protein sequence ID" value="ETP54377.1"/>
    <property type="molecule type" value="Genomic_DNA"/>
</dbReference>
<evidence type="ECO:0000313" key="4">
    <source>
        <dbReference type="Proteomes" id="UP000018948"/>
    </source>
</evidence>
<feature type="compositionally biased region" description="Low complexity" evidence="1">
    <location>
        <begin position="236"/>
        <end position="253"/>
    </location>
</feature>
<dbReference type="PANTHER" id="PTHR46599:SF3">
    <property type="entry name" value="PIGGYBAC TRANSPOSABLE ELEMENT-DERIVED PROTEIN 4"/>
    <property type="match status" value="1"/>
</dbReference>
<feature type="region of interest" description="Disordered" evidence="1">
    <location>
        <begin position="219"/>
        <end position="255"/>
    </location>
</feature>
<dbReference type="PANTHER" id="PTHR46599">
    <property type="entry name" value="PIGGYBAC TRANSPOSABLE ELEMENT-DERIVED PROTEIN 4"/>
    <property type="match status" value="1"/>
</dbReference>
<protein>
    <recommendedName>
        <fullName evidence="2">PiggyBac transposable element-derived protein domain-containing protein</fullName>
    </recommendedName>
</protein>
<dbReference type="AlphaFoldDB" id="W3A437"/>
<feature type="domain" description="PiggyBac transposable element-derived protein" evidence="2">
    <location>
        <begin position="251"/>
        <end position="326"/>
    </location>
</feature>
<sequence length="713" mass="79385">MDDNSLPPEAGNEQVTGEAPVETEGDDFEEPIVGPIDTSDWDSTEDEATSKSTLRSTTSSTANGYIAAFKVSSGLHLVDEEETKRAYRNHGELGLFSVFITQEFKRSLRQWTNEALSIRGLAPITIAEFEAYLGLEFAMSICPLNDISDFWSEKRFLGQHDFVETMGRTRFQNIRSSLKIHPPTPPVPHVRAQDQLNGGGGTQLPLSPAVSLQLHQSMQAPPARPAVEDGSNGVLDAAGDTYSTTTTTSPAEYDTSRDPLWHSRILLRNIQRKFADVAIPYDVSSLDENSIRTKARTAAKSFIPTKPDKYAIRFYAVVGWESLYVHSIWDNGSGNFTNTTPPSRYISTFPELKSPLNRCNGVTRVYTWCVPHMARCNQTLAHPEVNIERGSPSALWVAMMGHQTRRISSSTGRRLMVSDNFYTRHLLARALLKFTDGEARLLGTARLNLVDKWNRKELTAAVARVSEIERGSWELVAAVDVEPGLAANIQRHNQRQRRIPKAKRTVYTPTVTISPFAGYIVFKDKQAVIFYTNDLKCTPPTSVLNCNDPRAIACVHGLYPIRRWTGSEIMHRTTFMVPTLVAAYNLAMNAVDRVDQLRSTNPTRRKEMRLSMSMLTWALELCALNAFALLRKVHPTGAASVSVREFKRRLAEALTAPALQQRQHGEGVSKRKRVQSLVSVVGNIGSRHILTPNSTTKSSGQLKCLLCSTRGLQ</sequence>
<feature type="compositionally biased region" description="Acidic residues" evidence="1">
    <location>
        <begin position="21"/>
        <end position="30"/>
    </location>
</feature>